<dbReference type="Proteomes" id="UP000269396">
    <property type="component" value="Unassembled WGS sequence"/>
</dbReference>
<gene>
    <name evidence="1" type="ORF">SMTD_LOCUS21089</name>
</gene>
<evidence type="ECO:0000313" key="1">
    <source>
        <dbReference type="EMBL" id="VDP84089.1"/>
    </source>
</evidence>
<name>A0A183Q3A3_9TREM</name>
<evidence type="ECO:0000313" key="2">
    <source>
        <dbReference type="Proteomes" id="UP000269396"/>
    </source>
</evidence>
<dbReference type="AlphaFoldDB" id="A0A183Q3A3"/>
<keyword evidence="2" id="KW-1185">Reference proteome</keyword>
<sequence length="138" mass="15622">MTAMLPSHKEEVDSKSAHLALSHGYPSPAVCLIDPNNDTSWKELMKSNKHIQTDGVHMKDQLNPNSSTPELLSEAVKLLKGEYVIRAIKQQNMDRALIFCRTKLDCDNLEQYFISMGGGESIKYLYFLKNIKLVCSVY</sequence>
<dbReference type="STRING" id="31246.A0A183Q3A3"/>
<protein>
    <submittedName>
        <fullName evidence="1">Uncharacterized protein</fullName>
    </submittedName>
</protein>
<reference evidence="1 2" key="1">
    <citation type="submission" date="2018-11" db="EMBL/GenBank/DDBJ databases">
        <authorList>
            <consortium name="Pathogen Informatics"/>
        </authorList>
    </citation>
    <scope>NUCLEOTIDE SEQUENCE [LARGE SCALE GENOMIC DNA]</scope>
    <source>
        <strain>Denwood</strain>
        <strain evidence="2">Zambia</strain>
    </source>
</reference>
<proteinExistence type="predicted"/>
<dbReference type="EMBL" id="UZAL01046253">
    <property type="protein sequence ID" value="VDP84089.1"/>
    <property type="molecule type" value="Genomic_DNA"/>
</dbReference>
<organism evidence="1 2">
    <name type="scientific">Schistosoma mattheei</name>
    <dbReference type="NCBI Taxonomy" id="31246"/>
    <lineage>
        <taxon>Eukaryota</taxon>
        <taxon>Metazoa</taxon>
        <taxon>Spiralia</taxon>
        <taxon>Lophotrochozoa</taxon>
        <taxon>Platyhelminthes</taxon>
        <taxon>Trematoda</taxon>
        <taxon>Digenea</taxon>
        <taxon>Strigeidida</taxon>
        <taxon>Schistosomatoidea</taxon>
        <taxon>Schistosomatidae</taxon>
        <taxon>Schistosoma</taxon>
    </lineage>
</organism>
<accession>A0A183Q3A3</accession>